<dbReference type="PROSITE" id="PS51257">
    <property type="entry name" value="PROKAR_LIPOPROTEIN"/>
    <property type="match status" value="1"/>
</dbReference>
<dbReference type="RefSeq" id="WP_111270795.1">
    <property type="nucleotide sequence ID" value="NZ_QKWW01000037.1"/>
</dbReference>
<comment type="caution">
    <text evidence="3">The sequence shown here is derived from an EMBL/GenBank/DDBJ whole genome shotgun (WGS) entry which is preliminary data.</text>
</comment>
<feature type="transmembrane region" description="Helical" evidence="1">
    <location>
        <begin position="213"/>
        <end position="233"/>
    </location>
</feature>
<dbReference type="EMBL" id="QKWW01000037">
    <property type="protein sequence ID" value="PZT55095.1"/>
    <property type="molecule type" value="Genomic_DNA"/>
</dbReference>
<reference evidence="3 4" key="1">
    <citation type="submission" date="2018-06" db="EMBL/GenBank/DDBJ databases">
        <title>Isolation of heavy metals resistant Paenibacillus silvae NC2 from Gold-Copper mine in ZiJin, China.</title>
        <authorList>
            <person name="Xu J."/>
            <person name="Mazhar H.S."/>
            <person name="Rensing C."/>
        </authorList>
    </citation>
    <scope>NUCLEOTIDE SEQUENCE [LARGE SCALE GENOMIC DNA]</scope>
    <source>
        <strain evidence="3 4">NC2</strain>
    </source>
</reference>
<keyword evidence="1" id="KW-0812">Transmembrane</keyword>
<proteinExistence type="predicted"/>
<evidence type="ECO:0000256" key="1">
    <source>
        <dbReference type="SAM" id="Phobius"/>
    </source>
</evidence>
<evidence type="ECO:0000313" key="4">
    <source>
        <dbReference type="Proteomes" id="UP000249204"/>
    </source>
</evidence>
<evidence type="ECO:0008006" key="5">
    <source>
        <dbReference type="Google" id="ProtNLM"/>
    </source>
</evidence>
<feature type="signal peptide" evidence="2">
    <location>
        <begin position="1"/>
        <end position="27"/>
    </location>
</feature>
<feature type="chain" id="PRO_5039508090" description="DUF3153 domain-containing protein" evidence="2">
    <location>
        <begin position="28"/>
        <end position="241"/>
    </location>
</feature>
<keyword evidence="2" id="KW-0732">Signal</keyword>
<protein>
    <recommendedName>
        <fullName evidence="5">DUF3153 domain-containing protein</fullName>
    </recommendedName>
</protein>
<keyword evidence="1" id="KW-1133">Transmembrane helix</keyword>
<dbReference type="Proteomes" id="UP000249204">
    <property type="component" value="Unassembled WGS sequence"/>
</dbReference>
<organism evidence="3 4">
    <name type="scientific">Paenibacillus silvae</name>
    <dbReference type="NCBI Taxonomy" id="1325358"/>
    <lineage>
        <taxon>Bacteria</taxon>
        <taxon>Bacillati</taxon>
        <taxon>Bacillota</taxon>
        <taxon>Bacilli</taxon>
        <taxon>Bacillales</taxon>
        <taxon>Paenibacillaceae</taxon>
        <taxon>Paenibacillus</taxon>
    </lineage>
</organism>
<evidence type="ECO:0000313" key="3">
    <source>
        <dbReference type="EMBL" id="PZT55095.1"/>
    </source>
</evidence>
<dbReference type="AlphaFoldDB" id="A0A2W6NHI5"/>
<evidence type="ECO:0000256" key="2">
    <source>
        <dbReference type="SAM" id="SignalP"/>
    </source>
</evidence>
<name>A0A2W6NHI5_9BACL</name>
<gene>
    <name evidence="3" type="ORF">DN757_13705</name>
</gene>
<accession>A0A2W6NHI5</accession>
<sequence length="241" mass="27027">MSTRNTKRHLLFTWLLIFMLVLLSACANGEAHVTVNTDGSADLALDLSVSDSALAKIGQENAMPMLAEALERNNFKAEVTKQGDQNVMRATTRYEKSNMTGFDASKLPTGIHIEQSTVPGFFTSKMHITADADLMESMPDGDIKEQINKVPGFLKRLLLKDMKFDFKLTLPIKADDSNADEVQDGGKTLIWNISPLQKNTLDLTVQIPNIRNILLVAIPSLVLILALLIWFFIRRRRTRQR</sequence>
<keyword evidence="1" id="KW-0472">Membrane</keyword>